<feature type="compositionally biased region" description="Basic and acidic residues" evidence="1">
    <location>
        <begin position="314"/>
        <end position="330"/>
    </location>
</feature>
<feature type="compositionally biased region" description="Basic and acidic residues" evidence="1">
    <location>
        <begin position="52"/>
        <end position="67"/>
    </location>
</feature>
<organism evidence="2 3">
    <name type="scientific">Hyalella azteca</name>
    <name type="common">Amphipod</name>
    <dbReference type="NCBI Taxonomy" id="294128"/>
    <lineage>
        <taxon>Eukaryota</taxon>
        <taxon>Metazoa</taxon>
        <taxon>Ecdysozoa</taxon>
        <taxon>Arthropoda</taxon>
        <taxon>Crustacea</taxon>
        <taxon>Multicrustacea</taxon>
        <taxon>Malacostraca</taxon>
        <taxon>Eumalacostraca</taxon>
        <taxon>Peracarida</taxon>
        <taxon>Amphipoda</taxon>
        <taxon>Senticaudata</taxon>
        <taxon>Talitrida</taxon>
        <taxon>Talitroidea</taxon>
        <taxon>Hyalellidae</taxon>
        <taxon>Hyalella</taxon>
    </lineage>
</organism>
<evidence type="ECO:0000256" key="1">
    <source>
        <dbReference type="SAM" id="MobiDB-lite"/>
    </source>
</evidence>
<reference evidence="3" key="1">
    <citation type="submission" date="2025-08" db="UniProtKB">
        <authorList>
            <consortium name="RefSeq"/>
        </authorList>
    </citation>
    <scope>IDENTIFICATION</scope>
    <source>
        <tissue evidence="3">Whole organism</tissue>
    </source>
</reference>
<evidence type="ECO:0000313" key="3">
    <source>
        <dbReference type="RefSeq" id="XP_018008044.1"/>
    </source>
</evidence>
<feature type="compositionally biased region" description="Polar residues" evidence="1">
    <location>
        <begin position="300"/>
        <end position="312"/>
    </location>
</feature>
<dbReference type="KEGG" id="hazt:108665760"/>
<feature type="compositionally biased region" description="Polar residues" evidence="1">
    <location>
        <begin position="144"/>
        <end position="163"/>
    </location>
</feature>
<dbReference type="GeneID" id="108665760"/>
<sequence length="386" mass="42319">MADPELDDFREFFEFSPQPPKEHVNRYTLAHDITVDSPSPTESPESPDSPNDDDRLPSVIDDNKCCTDADFSCPHLPRAAPPVPPVFPPSPEIENIPNPLCGAPSPRHKPALRSGNSSVTSSPKRKVDFQGSPSKLVTPKKPKNNISPSRSISQKNSTNNNQRLRPPTHKLLSNASNNNNLNNSSNASPIASPRRLRQLSVGEEIVDVFVRSCGSPICGSPRPRPAGSLQTSPVESLDSFECVENDDEYEEDDGVNFELGCSLEDEDGYEVDEILTVEVEENFPEVEQNQPVKSKETHSGENLTGSQVTESGTEQEKSSKDEKEVEKQDCDGELDAVSDLDCLDADKDGKDEVPSSADRDNSNTLSPQPAAGRRRRLLPEIPKNKK</sequence>
<feature type="region of interest" description="Disordered" evidence="1">
    <location>
        <begin position="277"/>
        <end position="386"/>
    </location>
</feature>
<feature type="compositionally biased region" description="Low complexity" evidence="1">
    <location>
        <begin position="171"/>
        <end position="188"/>
    </location>
</feature>
<feature type="compositionally biased region" description="Acidic residues" evidence="1">
    <location>
        <begin position="331"/>
        <end position="343"/>
    </location>
</feature>
<name>A0A8B7N465_HYAAZ</name>
<feature type="compositionally biased region" description="Low complexity" evidence="1">
    <location>
        <begin position="36"/>
        <end position="49"/>
    </location>
</feature>
<dbReference type="AlphaFoldDB" id="A0A8B7N465"/>
<feature type="compositionally biased region" description="Basic and acidic residues" evidence="1">
    <location>
        <begin position="344"/>
        <end position="361"/>
    </location>
</feature>
<dbReference type="Proteomes" id="UP000694843">
    <property type="component" value="Unplaced"/>
</dbReference>
<feature type="region of interest" description="Disordered" evidence="1">
    <location>
        <begin position="217"/>
        <end position="237"/>
    </location>
</feature>
<gene>
    <name evidence="3" type="primary">LOC108665760</name>
</gene>
<protein>
    <submittedName>
        <fullName evidence="3">Wiskott-Aldrich syndrome protein homolog 1</fullName>
    </submittedName>
</protein>
<accession>A0A8B7N465</accession>
<feature type="compositionally biased region" description="Pro residues" evidence="1">
    <location>
        <begin position="79"/>
        <end position="91"/>
    </location>
</feature>
<dbReference type="RefSeq" id="XP_018008044.1">
    <property type="nucleotide sequence ID" value="XM_018152555.2"/>
</dbReference>
<feature type="non-terminal residue" evidence="3">
    <location>
        <position position="386"/>
    </location>
</feature>
<feature type="region of interest" description="Disordered" evidence="1">
    <location>
        <begin position="1"/>
        <end position="194"/>
    </location>
</feature>
<evidence type="ECO:0000313" key="2">
    <source>
        <dbReference type="Proteomes" id="UP000694843"/>
    </source>
</evidence>
<keyword evidence="2" id="KW-1185">Reference proteome</keyword>
<proteinExistence type="predicted"/>